<dbReference type="EMBL" id="HAEI01004503">
    <property type="protein sequence ID" value="SBR89087.1"/>
    <property type="molecule type" value="Transcribed_RNA"/>
</dbReference>
<feature type="non-terminal residue" evidence="1">
    <location>
        <position position="1"/>
    </location>
</feature>
<evidence type="ECO:0000313" key="1">
    <source>
        <dbReference type="EMBL" id="SBR89087.1"/>
    </source>
</evidence>
<reference evidence="1" key="2">
    <citation type="submission" date="2016-06" db="EMBL/GenBank/DDBJ databases">
        <title>The genome of a short-lived fish provides insights into sex chromosome evolution and the genetic control of aging.</title>
        <authorList>
            <person name="Reichwald K."/>
            <person name="Felder M."/>
            <person name="Petzold A."/>
            <person name="Koch P."/>
            <person name="Groth M."/>
            <person name="Platzer M."/>
        </authorList>
    </citation>
    <scope>NUCLEOTIDE SEQUENCE</scope>
    <source>
        <tissue evidence="1">Brain</tissue>
    </source>
</reference>
<organism evidence="1">
    <name type="scientific">Nothobranchius rachovii</name>
    <name type="common">bluefin notho</name>
    <dbReference type="NCBI Taxonomy" id="451742"/>
    <lineage>
        <taxon>Eukaryota</taxon>
        <taxon>Metazoa</taxon>
        <taxon>Chordata</taxon>
        <taxon>Craniata</taxon>
        <taxon>Vertebrata</taxon>
        <taxon>Euteleostomi</taxon>
        <taxon>Actinopterygii</taxon>
        <taxon>Neopterygii</taxon>
        <taxon>Teleostei</taxon>
        <taxon>Neoteleostei</taxon>
        <taxon>Acanthomorphata</taxon>
        <taxon>Ovalentaria</taxon>
        <taxon>Atherinomorphae</taxon>
        <taxon>Cyprinodontiformes</taxon>
        <taxon>Nothobranchiidae</taxon>
        <taxon>Nothobranchius</taxon>
    </lineage>
</organism>
<gene>
    <name evidence="1" type="primary">ZGC:113436</name>
</gene>
<sequence>VYNIYNICGSVSSYNYIDVNVNNHKWSHFHLHVFMLNWLGCNPLSIDEGIWTFKGGFQPCFSRLFHPRPYRKTCFTVLLGEVLGESDVELSAGGMLFSGSPKFISVETAGELYDDLSWVIRVFGADTVNRIQNEVNLLLPAGLDLFNDVRYTLSCVLLFVLF</sequence>
<proteinExistence type="predicted"/>
<name>A0A1A8Q750_9TELE</name>
<protein>
    <submittedName>
        <fullName evidence="1">Zgc:113436</fullName>
    </submittedName>
</protein>
<reference evidence="1" key="1">
    <citation type="submission" date="2016-05" db="EMBL/GenBank/DDBJ databases">
        <authorList>
            <person name="Lavstsen T."/>
            <person name="Jespersen J.S."/>
        </authorList>
    </citation>
    <scope>NUCLEOTIDE SEQUENCE</scope>
    <source>
        <tissue evidence="1">Brain</tissue>
    </source>
</reference>
<accession>A0A1A8Q750</accession>
<feature type="non-terminal residue" evidence="1">
    <location>
        <position position="162"/>
    </location>
</feature>
<dbReference type="AlphaFoldDB" id="A0A1A8Q750"/>